<dbReference type="InterPro" id="IPR000424">
    <property type="entry name" value="Primosome_PriB/ssb"/>
</dbReference>
<dbReference type="NCBIfam" id="TIGR00621">
    <property type="entry name" value="ssb"/>
    <property type="match status" value="1"/>
</dbReference>
<comment type="caution">
    <text evidence="2">Lacks conserved residue(s) required for the propagation of feature annotation.</text>
</comment>
<accession>A0A077DE37</accession>
<dbReference type="CDD" id="cd04496">
    <property type="entry name" value="SSB_OBF"/>
    <property type="match status" value="1"/>
</dbReference>
<dbReference type="HOGENOM" id="CLU_078758_0_1_4"/>
<proteinExistence type="inferred from homology"/>
<gene>
    <name evidence="5" type="ORF">IX83_07205</name>
</gene>
<evidence type="ECO:0000256" key="3">
    <source>
        <dbReference type="PIRNR" id="PIRNR002070"/>
    </source>
</evidence>
<dbReference type="InterPro" id="IPR012340">
    <property type="entry name" value="NA-bd_OB-fold"/>
</dbReference>
<dbReference type="KEGG" id="bpsi:IX83_07205"/>
<dbReference type="PANTHER" id="PTHR10302">
    <property type="entry name" value="SINGLE-STRANDED DNA-BINDING PROTEIN"/>
    <property type="match status" value="1"/>
</dbReference>
<dbReference type="GO" id="GO:0003697">
    <property type="term" value="F:single-stranded DNA binding"/>
    <property type="evidence" value="ECO:0007669"/>
    <property type="project" value="UniProtKB-UniRule"/>
</dbReference>
<evidence type="ECO:0000256" key="4">
    <source>
        <dbReference type="SAM" id="MobiDB-lite"/>
    </source>
</evidence>
<evidence type="ECO:0000313" key="6">
    <source>
        <dbReference type="Proteomes" id="UP000028945"/>
    </source>
</evidence>
<feature type="region of interest" description="Disordered" evidence="4">
    <location>
        <begin position="111"/>
        <end position="159"/>
    </location>
</feature>
<evidence type="ECO:0000256" key="1">
    <source>
        <dbReference type="ARBA" id="ARBA00023125"/>
    </source>
</evidence>
<name>A0A077DE37_9BURK</name>
<dbReference type="RefSeq" id="WP_038500706.1">
    <property type="nucleotide sequence ID" value="NZ_AFWK01000006.1"/>
</dbReference>
<dbReference type="Gene3D" id="2.40.50.140">
    <property type="entry name" value="Nucleic acid-binding proteins"/>
    <property type="match status" value="1"/>
</dbReference>
<dbReference type="SUPFAM" id="SSF50249">
    <property type="entry name" value="Nucleic acid-binding proteins"/>
    <property type="match status" value="1"/>
</dbReference>
<dbReference type="GO" id="GO:0009295">
    <property type="term" value="C:nucleoid"/>
    <property type="evidence" value="ECO:0007669"/>
    <property type="project" value="TreeGrafter"/>
</dbReference>
<dbReference type="AlphaFoldDB" id="A0A077DE37"/>
<keyword evidence="6" id="KW-1185">Reference proteome</keyword>
<dbReference type="Pfam" id="PF00436">
    <property type="entry name" value="SSB"/>
    <property type="match status" value="1"/>
</dbReference>
<evidence type="ECO:0000313" key="5">
    <source>
        <dbReference type="EMBL" id="AIL33115.1"/>
    </source>
</evidence>
<dbReference type="GO" id="GO:0006260">
    <property type="term" value="P:DNA replication"/>
    <property type="evidence" value="ECO:0007669"/>
    <property type="project" value="InterPro"/>
</dbReference>
<organism evidence="5 6">
    <name type="scientific">Basilea psittacipulmonis DSM 24701</name>
    <dbReference type="NCBI Taxonomy" id="1072685"/>
    <lineage>
        <taxon>Bacteria</taxon>
        <taxon>Pseudomonadati</taxon>
        <taxon>Pseudomonadota</taxon>
        <taxon>Betaproteobacteria</taxon>
        <taxon>Burkholderiales</taxon>
        <taxon>Alcaligenaceae</taxon>
        <taxon>Basilea</taxon>
    </lineage>
</organism>
<feature type="compositionally biased region" description="Polar residues" evidence="4">
    <location>
        <begin position="114"/>
        <end position="151"/>
    </location>
</feature>
<dbReference type="PIRSF" id="PIRSF002070">
    <property type="entry name" value="SSB"/>
    <property type="match status" value="1"/>
</dbReference>
<dbReference type="PANTHER" id="PTHR10302:SF27">
    <property type="entry name" value="SINGLE-STRANDED DNA-BINDING PROTEIN"/>
    <property type="match status" value="1"/>
</dbReference>
<dbReference type="InterPro" id="IPR011344">
    <property type="entry name" value="ssDNA-bd"/>
</dbReference>
<dbReference type="STRING" id="1072685.IX83_07205"/>
<dbReference type="eggNOG" id="COG0629">
    <property type="taxonomic scope" value="Bacteria"/>
</dbReference>
<dbReference type="OrthoDB" id="9809878at2"/>
<dbReference type="PROSITE" id="PS50935">
    <property type="entry name" value="SSB"/>
    <property type="match status" value="1"/>
</dbReference>
<reference evidence="5 6" key="1">
    <citation type="journal article" date="2014" name="BMC Genomics">
        <title>A genomic perspective on a new bacterial genus and species from the Alcaligenaceae family, Basilea psittacipulmonis.</title>
        <authorList>
            <person name="Whiteson K.L."/>
            <person name="Hernandez D."/>
            <person name="Lazarevic V."/>
            <person name="Gaia N."/>
            <person name="Farinelli L."/>
            <person name="Francois P."/>
            <person name="Pilo P."/>
            <person name="Frey J."/>
            <person name="Schrenzel J."/>
        </authorList>
    </citation>
    <scope>NUCLEOTIDE SEQUENCE [LARGE SCALE GENOMIC DNA]</scope>
    <source>
        <strain evidence="5 6">DSM 24701</strain>
    </source>
</reference>
<dbReference type="Proteomes" id="UP000028945">
    <property type="component" value="Chromosome"/>
</dbReference>
<protein>
    <recommendedName>
        <fullName evidence="2 3">Single-stranded DNA-binding protein</fullName>
        <shortName evidence="2">SSB</shortName>
    </recommendedName>
</protein>
<keyword evidence="1 2" id="KW-0238">DNA-binding</keyword>
<dbReference type="HAMAP" id="MF_00984">
    <property type="entry name" value="SSB"/>
    <property type="match status" value="1"/>
</dbReference>
<comment type="subunit">
    <text evidence="2">Homotetramer.</text>
</comment>
<evidence type="ECO:0000256" key="2">
    <source>
        <dbReference type="HAMAP-Rule" id="MF_00984"/>
    </source>
</evidence>
<sequence>MSSVNKVILVGNLGRDPEHRVFPNSDGGVTNFSIATSYRTRGQDGNWNEETEWHNIVTFNRTAEVANQYLKKGSKVYVEGRIRTRKWQDKMGQDRYTTEVLAEKLVLLGGDKAPQSSNANTSGGWDNNPSNPTNNAYLNAKNGTRPVNNVSDMEDDYPF</sequence>
<dbReference type="EMBL" id="CP009238">
    <property type="protein sequence ID" value="AIL33115.1"/>
    <property type="molecule type" value="Genomic_DNA"/>
</dbReference>